<sequence>MTVPCLDKNLLILFRDINNIPNVDDPEWVRFGFCYCRNRAQMQLLARAYMQLATHASLNDIATAWKSGTLLELMATKDISISSLVSEGIYLRQPSPETVGIYRLMSEVSHGLSGCPICQCKNARCQFHSKDERFLRKESEADYGFLSVNTWERWRLLSFYSDLFSNPKFNPQKMQEAKRDPDPQTLETYIESLVLGFRRTIWNEHLTDGMFPKLGPRLKFLGPHPYCECFIHNLPLSEGVEYNVNVEIEWIREDYEGRNREQVSES</sequence>
<evidence type="ECO:0000313" key="1">
    <source>
        <dbReference type="EMBL" id="KAJ5371714.1"/>
    </source>
</evidence>
<evidence type="ECO:0000313" key="2">
    <source>
        <dbReference type="Proteomes" id="UP001147752"/>
    </source>
</evidence>
<dbReference type="OrthoDB" id="6612291at2759"/>
<reference evidence="1" key="1">
    <citation type="submission" date="2022-12" db="EMBL/GenBank/DDBJ databases">
        <authorList>
            <person name="Petersen C."/>
        </authorList>
    </citation>
    <scope>NUCLEOTIDE SEQUENCE</scope>
    <source>
        <strain evidence="1">IBT 3081</strain>
    </source>
</reference>
<accession>A0A9W9S690</accession>
<dbReference type="GeneID" id="81460633"/>
<dbReference type="Proteomes" id="UP001147752">
    <property type="component" value="Unassembled WGS sequence"/>
</dbReference>
<dbReference type="AlphaFoldDB" id="A0A9W9S690"/>
<gene>
    <name evidence="1" type="ORF">N7517_003720</name>
</gene>
<name>A0A9W9S690_9EURO</name>
<dbReference type="EMBL" id="JAPZBT010000002">
    <property type="protein sequence ID" value="KAJ5371714.1"/>
    <property type="molecule type" value="Genomic_DNA"/>
</dbReference>
<dbReference type="RefSeq" id="XP_056577700.1">
    <property type="nucleotide sequence ID" value="XM_056721450.1"/>
</dbReference>
<comment type="caution">
    <text evidence="1">The sequence shown here is derived from an EMBL/GenBank/DDBJ whole genome shotgun (WGS) entry which is preliminary data.</text>
</comment>
<reference evidence="1" key="2">
    <citation type="journal article" date="2023" name="IMA Fungus">
        <title>Comparative genomic study of the Penicillium genus elucidates a diverse pangenome and 15 lateral gene transfer events.</title>
        <authorList>
            <person name="Petersen C."/>
            <person name="Sorensen T."/>
            <person name="Nielsen M.R."/>
            <person name="Sondergaard T.E."/>
            <person name="Sorensen J.L."/>
            <person name="Fitzpatrick D.A."/>
            <person name="Frisvad J.C."/>
            <person name="Nielsen K.L."/>
        </authorList>
    </citation>
    <scope>NUCLEOTIDE SEQUENCE</scope>
    <source>
        <strain evidence="1">IBT 3081</strain>
    </source>
</reference>
<keyword evidence="2" id="KW-1185">Reference proteome</keyword>
<proteinExistence type="predicted"/>
<protein>
    <submittedName>
        <fullName evidence="1">Uncharacterized protein</fullName>
    </submittedName>
</protein>
<organism evidence="1 2">
    <name type="scientific">Penicillium concentricum</name>
    <dbReference type="NCBI Taxonomy" id="293559"/>
    <lineage>
        <taxon>Eukaryota</taxon>
        <taxon>Fungi</taxon>
        <taxon>Dikarya</taxon>
        <taxon>Ascomycota</taxon>
        <taxon>Pezizomycotina</taxon>
        <taxon>Eurotiomycetes</taxon>
        <taxon>Eurotiomycetidae</taxon>
        <taxon>Eurotiales</taxon>
        <taxon>Aspergillaceae</taxon>
        <taxon>Penicillium</taxon>
    </lineage>
</organism>